<evidence type="ECO:0000256" key="1">
    <source>
        <dbReference type="SAM" id="MobiDB-lite"/>
    </source>
</evidence>
<evidence type="ECO:0000313" key="4">
    <source>
        <dbReference type="Proteomes" id="UP001144280"/>
    </source>
</evidence>
<comment type="caution">
    <text evidence="3">The sequence shown here is derived from an EMBL/GenBank/DDBJ whole genome shotgun (WGS) entry which is preliminary data.</text>
</comment>
<feature type="transmembrane region" description="Helical" evidence="2">
    <location>
        <begin position="226"/>
        <end position="248"/>
    </location>
</feature>
<dbReference type="InterPro" id="IPR045931">
    <property type="entry name" value="DUF6350"/>
</dbReference>
<dbReference type="EMBL" id="BSDI01000013">
    <property type="protein sequence ID" value="GLH98007.1"/>
    <property type="molecule type" value="Genomic_DNA"/>
</dbReference>
<feature type="transmembrane region" description="Helical" evidence="2">
    <location>
        <begin position="152"/>
        <end position="174"/>
    </location>
</feature>
<feature type="transmembrane region" description="Helical" evidence="2">
    <location>
        <begin position="54"/>
        <end position="80"/>
    </location>
</feature>
<keyword evidence="4" id="KW-1185">Reference proteome</keyword>
<feature type="transmembrane region" description="Helical" evidence="2">
    <location>
        <begin position="111"/>
        <end position="131"/>
    </location>
</feature>
<name>A0ABQ5QVU2_9ACTN</name>
<feature type="transmembrane region" description="Helical" evidence="2">
    <location>
        <begin position="408"/>
        <end position="431"/>
    </location>
</feature>
<evidence type="ECO:0008006" key="5">
    <source>
        <dbReference type="Google" id="ProtNLM"/>
    </source>
</evidence>
<evidence type="ECO:0000313" key="3">
    <source>
        <dbReference type="EMBL" id="GLH98007.1"/>
    </source>
</evidence>
<feature type="region of interest" description="Disordered" evidence="1">
    <location>
        <begin position="1"/>
        <end position="21"/>
    </location>
</feature>
<feature type="transmembrane region" description="Helical" evidence="2">
    <location>
        <begin position="186"/>
        <end position="205"/>
    </location>
</feature>
<gene>
    <name evidence="3" type="ORF">Pa4123_32820</name>
</gene>
<evidence type="ECO:0000256" key="2">
    <source>
        <dbReference type="SAM" id="Phobius"/>
    </source>
</evidence>
<dbReference type="Pfam" id="PF19877">
    <property type="entry name" value="DUF6350"/>
    <property type="match status" value="1"/>
</dbReference>
<dbReference type="Proteomes" id="UP001144280">
    <property type="component" value="Unassembled WGS sequence"/>
</dbReference>
<protein>
    <recommendedName>
        <fullName evidence="5">Integral membrane protein</fullName>
    </recommendedName>
</protein>
<sequence length="433" mass="42397">MPATTPDQPDPGAPDTRETVRITVRDPMANRETVRLPQQRTGGARGGKPRRAPLVVAAAAATVWAAVVSYLPVAVVMGLAQLTEGAASIGGAARLGLAGWLLGHGVPLDTAAGTLGLAPLALAVLAAWRVARAGVHVTRAIGARHRGSPAQALAVAGTIGIGYGVLGAIAALILDGGGLSASPARAGFTFALFGALAALVGALRASGALRVVVRRLSPVLRDAIRTGVVAAVLVLAAGAGIAGLSVALGGGSASDMIGAYRTGVAGQTGITLISIAYAPNAAVWAAAYLLGPGFAVGTDTAVRTTEVSVGALPAVPIFAGLPEGPIGGYGAAMLAVPVVAGMVAGWLLTRRKLRADRPAQAARWPVVLGAAALAGPVAGLLLGAAAVVSGGPLGDGRLAQIGPVAWHVAAVAALVVAVGTLIGAAATRIFAHP</sequence>
<proteinExistence type="predicted"/>
<dbReference type="RefSeq" id="WP_407676809.1">
    <property type="nucleotide sequence ID" value="NZ_BSDI01000013.1"/>
</dbReference>
<keyword evidence="2" id="KW-0812">Transmembrane</keyword>
<keyword evidence="2" id="KW-1133">Transmembrane helix</keyword>
<reference evidence="3" key="1">
    <citation type="submission" date="2022-12" db="EMBL/GenBank/DDBJ databases">
        <title>New Phytohabitans aurantiacus sp. RD004123 nov., an actinomycete isolated from soil.</title>
        <authorList>
            <person name="Triningsih D.W."/>
            <person name="Harunari E."/>
            <person name="Igarashi Y."/>
        </authorList>
    </citation>
    <scope>NUCLEOTIDE SEQUENCE</scope>
    <source>
        <strain evidence="3">RD004123</strain>
    </source>
</reference>
<organism evidence="3 4">
    <name type="scientific">Phytohabitans aurantiacus</name>
    <dbReference type="NCBI Taxonomy" id="3016789"/>
    <lineage>
        <taxon>Bacteria</taxon>
        <taxon>Bacillati</taxon>
        <taxon>Actinomycetota</taxon>
        <taxon>Actinomycetes</taxon>
        <taxon>Micromonosporales</taxon>
        <taxon>Micromonosporaceae</taxon>
    </lineage>
</organism>
<feature type="transmembrane region" description="Helical" evidence="2">
    <location>
        <begin position="361"/>
        <end position="388"/>
    </location>
</feature>
<feature type="transmembrane region" description="Helical" evidence="2">
    <location>
        <begin position="326"/>
        <end position="349"/>
    </location>
</feature>
<accession>A0ABQ5QVU2</accession>
<keyword evidence="2" id="KW-0472">Membrane</keyword>